<name>A0A1H6JQA1_9FLAO</name>
<sequence length="256" mass="29746">MKNTFLTFILLMLSAVGFSQESAFKSGEYFKFQVSYGFINAGIATLELKETTYNGKKVYHAKGEGYTTGVSKAFFKVKDDYQSYFDKTTGQPYRFIRKINEGGYTKNQEGFINYTNNTVLLKDYKAKTEKTYNVHSEIQDVISAFYYLRNQDKLKSIKTGETIQIDMFFDDETFKFKLKFMGYEKIKTKFGTVNTMKFRPYVMSGRVFKEQESLTMWVSNDENRIPLKIQASLLVGSLKAELIQYKNLKTNLKVIE</sequence>
<keyword evidence="1" id="KW-0732">Signal</keyword>
<gene>
    <name evidence="2" type="ORF">SAMN02927937_00660</name>
</gene>
<organism evidence="2 3">
    <name type="scientific">Paenimyroides marinum</name>
    <dbReference type="NCBI Taxonomy" id="1159016"/>
    <lineage>
        <taxon>Bacteria</taxon>
        <taxon>Pseudomonadati</taxon>
        <taxon>Bacteroidota</taxon>
        <taxon>Flavobacteriia</taxon>
        <taxon>Flavobacteriales</taxon>
        <taxon>Flavobacteriaceae</taxon>
        <taxon>Paenimyroides</taxon>
    </lineage>
</organism>
<keyword evidence="3" id="KW-1185">Reference proteome</keyword>
<dbReference type="RefSeq" id="WP_091096291.1">
    <property type="nucleotide sequence ID" value="NZ_FNXE01000005.1"/>
</dbReference>
<dbReference type="OrthoDB" id="9808473at2"/>
<evidence type="ECO:0000313" key="2">
    <source>
        <dbReference type="EMBL" id="SEH64328.1"/>
    </source>
</evidence>
<feature type="signal peptide" evidence="1">
    <location>
        <begin position="1"/>
        <end position="19"/>
    </location>
</feature>
<evidence type="ECO:0008006" key="4">
    <source>
        <dbReference type="Google" id="ProtNLM"/>
    </source>
</evidence>
<reference evidence="2 3" key="1">
    <citation type="submission" date="2016-10" db="EMBL/GenBank/DDBJ databases">
        <authorList>
            <person name="de Groot N.N."/>
        </authorList>
    </citation>
    <scope>NUCLEOTIDE SEQUENCE [LARGE SCALE GENOMIC DNA]</scope>
    <source>
        <strain evidence="2 3">CGMCC 1.10825</strain>
    </source>
</reference>
<dbReference type="STRING" id="1159016.SAMN02927937_00660"/>
<dbReference type="AlphaFoldDB" id="A0A1H6JQA1"/>
<proteinExistence type="predicted"/>
<dbReference type="InterPro" id="IPR021457">
    <property type="entry name" value="DUF3108"/>
</dbReference>
<evidence type="ECO:0000256" key="1">
    <source>
        <dbReference type="SAM" id="SignalP"/>
    </source>
</evidence>
<dbReference type="Proteomes" id="UP000199634">
    <property type="component" value="Unassembled WGS sequence"/>
</dbReference>
<accession>A0A1H6JQA1</accession>
<dbReference type="Pfam" id="PF11306">
    <property type="entry name" value="DUF3108"/>
    <property type="match status" value="1"/>
</dbReference>
<feature type="chain" id="PRO_5011737268" description="DUF3108 domain-containing protein" evidence="1">
    <location>
        <begin position="20"/>
        <end position="256"/>
    </location>
</feature>
<protein>
    <recommendedName>
        <fullName evidence="4">DUF3108 domain-containing protein</fullName>
    </recommendedName>
</protein>
<evidence type="ECO:0000313" key="3">
    <source>
        <dbReference type="Proteomes" id="UP000199634"/>
    </source>
</evidence>
<dbReference type="EMBL" id="FNXE01000005">
    <property type="protein sequence ID" value="SEH64328.1"/>
    <property type="molecule type" value="Genomic_DNA"/>
</dbReference>